<sequence length="115" mass="12372">MYEKLLADTHKRIAFRLSELTLKEAAKDKESPYVFEAKGDVIVAGVTNQVTMPVSVLPMADGKIKISGKADLKMSDFKIEPPAPKIGLGLIKTGDPVIVIFDWMVGAAKAAADAK</sequence>
<dbReference type="InterPro" id="IPR036761">
    <property type="entry name" value="TTHA0802/YceI-like_sf"/>
</dbReference>
<comment type="caution">
    <text evidence="2">The sequence shown here is derived from an EMBL/GenBank/DDBJ whole genome shotgun (WGS) entry which is preliminary data.</text>
</comment>
<evidence type="ECO:0000259" key="1">
    <source>
        <dbReference type="Pfam" id="PF04264"/>
    </source>
</evidence>
<name>A0A645HHC2_9ZZZZ</name>
<feature type="domain" description="Lipid/polyisoprenoid-binding YceI-like" evidence="1">
    <location>
        <begin position="7"/>
        <end position="97"/>
    </location>
</feature>
<dbReference type="InterPro" id="IPR007372">
    <property type="entry name" value="Lipid/polyisoprenoid-bd_YceI"/>
</dbReference>
<reference evidence="2" key="1">
    <citation type="submission" date="2019-08" db="EMBL/GenBank/DDBJ databases">
        <authorList>
            <person name="Kucharzyk K."/>
            <person name="Murdoch R.W."/>
            <person name="Higgins S."/>
            <person name="Loffler F."/>
        </authorList>
    </citation>
    <scope>NUCLEOTIDE SEQUENCE</scope>
</reference>
<accession>A0A645HHC2</accession>
<gene>
    <name evidence="2" type="ORF">SDC9_185881</name>
</gene>
<protein>
    <recommendedName>
        <fullName evidence="1">Lipid/polyisoprenoid-binding YceI-like domain-containing protein</fullName>
    </recommendedName>
</protein>
<dbReference type="Pfam" id="PF04264">
    <property type="entry name" value="YceI"/>
    <property type="match status" value="1"/>
</dbReference>
<evidence type="ECO:0000313" key="2">
    <source>
        <dbReference type="EMBL" id="MPN38357.1"/>
    </source>
</evidence>
<dbReference type="EMBL" id="VSSQ01093534">
    <property type="protein sequence ID" value="MPN38357.1"/>
    <property type="molecule type" value="Genomic_DNA"/>
</dbReference>
<dbReference type="Gene3D" id="2.40.128.110">
    <property type="entry name" value="Lipid/polyisoprenoid-binding, YceI-like"/>
    <property type="match status" value="1"/>
</dbReference>
<organism evidence="2">
    <name type="scientific">bioreactor metagenome</name>
    <dbReference type="NCBI Taxonomy" id="1076179"/>
    <lineage>
        <taxon>unclassified sequences</taxon>
        <taxon>metagenomes</taxon>
        <taxon>ecological metagenomes</taxon>
    </lineage>
</organism>
<dbReference type="AlphaFoldDB" id="A0A645HHC2"/>
<dbReference type="SUPFAM" id="SSF101874">
    <property type="entry name" value="YceI-like"/>
    <property type="match status" value="1"/>
</dbReference>
<proteinExistence type="predicted"/>